<gene>
    <name evidence="1" type="ORF">FDZ14_28810</name>
</gene>
<sequence>MKNLANTIKNVQQTPYIGWKILNYKAPVVLSEAYTAISDILTNLAVKAVEKRDLDNSIQPDFFKHTTDDDFFSELKKSPNMIADKHFTGGGGFVSDYVISKVHSTPFKPTDLDFFIDGRVLEDILYVLTRNTPVPKQEVEVKPDVNPEVAHNTHIVISDDDLPFDTEDLTSNDLPFPDAASDADEELPFDETLPFDIDSDDLPFGFEPENYVNQWDYFGEQLKEIFVDCEWEDLTESGKYYYHVNVIYRFSYKGLPVELIIGQDDRVLNFDVSFRCVYYKNDSIYINELGLEDIKNKVIRVLHPDTPISTILRIYDFKKRYGYTIDNLSLLFLFASFNDRNILEETFISTLREHKKYSIELEKEIFSNPHNNYKRREIVESEEYEYTTYITDENNCKQPKVEKRYKYTSFHKPVIEFDYDHFSEYNPSLSNFYVNAGYLLGQKGSILYNKVAAFFKNKDIVTEVVYNRPSDWFTNEIFTKAFEPTKNLNHWLLKKRKEIRKEYKSWGRSDLTFESLKIFEAVFKDNLDFSSSLIKYPYSMIPHLPVIARSKEFKIKFTTSSFHQLVHQNILYLYLDDTHTTNELQILVDFDEEIFKFGRFRSSMEYFGMFGEVYKGFVNHIQKSFGFTGLDLETNWNYAQYCEDNIDELSYSRTVNVAKLVEQTS</sequence>
<reference evidence="1 2" key="1">
    <citation type="submission" date="2019-10" db="EMBL/GenBank/DDBJ databases">
        <title>Complete genome sequences for adaption low water activity.</title>
        <authorList>
            <person name="Zhao L."/>
            <person name="Zhong J."/>
        </authorList>
    </citation>
    <scope>NUCLEOTIDE SEQUENCE [LARGE SCALE GENOMIC DNA]</scope>
    <source>
        <strain evidence="1 2">FDU301</strain>
        <plasmid evidence="2">pfdu301a</plasmid>
    </source>
</reference>
<dbReference type="AlphaFoldDB" id="A0A6M6DZS4"/>
<evidence type="ECO:0000313" key="2">
    <source>
        <dbReference type="Proteomes" id="UP000501076"/>
    </source>
</evidence>
<keyword evidence="1" id="KW-0614">Plasmid</keyword>
<proteinExistence type="predicted"/>
<organism evidence="1 2">
    <name type="scientific">Priestia megaterium</name>
    <name type="common">Bacillus megaterium</name>
    <dbReference type="NCBI Taxonomy" id="1404"/>
    <lineage>
        <taxon>Bacteria</taxon>
        <taxon>Bacillati</taxon>
        <taxon>Bacillota</taxon>
        <taxon>Bacilli</taxon>
        <taxon>Bacillales</taxon>
        <taxon>Bacillaceae</taxon>
        <taxon>Priestia</taxon>
    </lineage>
</organism>
<evidence type="ECO:0000313" key="1">
    <source>
        <dbReference type="EMBL" id="QJX80100.1"/>
    </source>
</evidence>
<accession>A0A6M6DZS4</accession>
<dbReference type="EMBL" id="CP045273">
    <property type="protein sequence ID" value="QJX80100.1"/>
    <property type="molecule type" value="Genomic_DNA"/>
</dbReference>
<dbReference type="Proteomes" id="UP000501076">
    <property type="component" value="Plasmid pFDU301A"/>
</dbReference>
<dbReference type="RefSeq" id="WP_171778082.1">
    <property type="nucleotide sequence ID" value="NZ_CP045273.1"/>
</dbReference>
<protein>
    <submittedName>
        <fullName evidence="1">Uncharacterized protein</fullName>
    </submittedName>
</protein>
<name>A0A6M6DZS4_PRIMG</name>
<geneLocation type="plasmid" evidence="2">
    <name>pfdu301a</name>
</geneLocation>